<evidence type="ECO:0000256" key="7">
    <source>
        <dbReference type="ARBA" id="ARBA00023078"/>
    </source>
</evidence>
<reference evidence="12 13" key="2">
    <citation type="journal article" date="2014" name="BMC Genomics">
        <title>An improved genome of the model marine alga Ostreococcus tauri unfolds by assessing Illumina de novo assemblies.</title>
        <authorList>
            <person name="Blanc-Mathieu R."/>
            <person name="Verhelst B."/>
            <person name="Derelle E."/>
            <person name="Rombauts S."/>
            <person name="Bouget F.Y."/>
            <person name="Carre I."/>
            <person name="Chateau A."/>
            <person name="Eyre-Walker A."/>
            <person name="Grimsley N."/>
            <person name="Moreau H."/>
            <person name="Piegu B."/>
            <person name="Rivals E."/>
            <person name="Schackwitz W."/>
            <person name="Van de Peer Y."/>
            <person name="Piganeau G."/>
        </authorList>
    </citation>
    <scope>NUCLEOTIDE SEQUENCE [LARGE SCALE GENOMIC DNA]</scope>
    <source>
        <strain evidence="13">OTTH 0595 / CCAP 157/2 / RCC745</strain>
    </source>
</reference>
<evidence type="ECO:0000256" key="4">
    <source>
        <dbReference type="ARBA" id="ARBA00022531"/>
    </source>
</evidence>
<evidence type="ECO:0000256" key="6">
    <source>
        <dbReference type="ARBA" id="ARBA00022946"/>
    </source>
</evidence>
<organism evidence="12 13">
    <name type="scientific">Ostreococcus tauri</name>
    <name type="common">Marine green alga</name>
    <dbReference type="NCBI Taxonomy" id="70448"/>
    <lineage>
        <taxon>Eukaryota</taxon>
        <taxon>Viridiplantae</taxon>
        <taxon>Chlorophyta</taxon>
        <taxon>Mamiellophyceae</taxon>
        <taxon>Mamiellales</taxon>
        <taxon>Bathycoccaceae</taxon>
        <taxon>Ostreococcus</taxon>
    </lineage>
</organism>
<comment type="subcellular location">
    <subcellularLocation>
        <location evidence="1">Plastid</location>
        <location evidence="1">Chloroplast thylakoid membrane</location>
    </subcellularLocation>
</comment>
<dbReference type="AlphaFoldDB" id="A0A090M646"/>
<evidence type="ECO:0000256" key="11">
    <source>
        <dbReference type="SAM" id="Phobius"/>
    </source>
</evidence>
<dbReference type="Proteomes" id="UP000009170">
    <property type="component" value="Unassembled WGS sequence"/>
</dbReference>
<keyword evidence="3" id="KW-0150">Chloroplast</keyword>
<comment type="similarity">
    <text evidence="2">Belongs to the psbR family.</text>
</comment>
<sequence>MSALTSSTFVTKSVAATATKSSRARRGALVVMNNSSGPKRGTKAAPAQRSVGYKGSTDAGSAPKTRSGKSGYVYKLGLKNGKANVDEYSPIWTPQDFKSDGDKYEGNLTYWAITLAGIIGTGALAIILTSQL</sequence>
<dbReference type="Pfam" id="PF04725">
    <property type="entry name" value="PsbR"/>
    <property type="match status" value="1"/>
</dbReference>
<evidence type="ECO:0000256" key="1">
    <source>
        <dbReference type="ARBA" id="ARBA00004334"/>
    </source>
</evidence>
<keyword evidence="5" id="KW-0934">Plastid</keyword>
<dbReference type="FunCoup" id="A0A090M646">
    <property type="interactions" value="456"/>
</dbReference>
<dbReference type="GO" id="GO:0009535">
    <property type="term" value="C:chloroplast thylakoid membrane"/>
    <property type="evidence" value="ECO:0007669"/>
    <property type="project" value="UniProtKB-SubCell"/>
</dbReference>
<dbReference type="RefSeq" id="XP_022839107.1">
    <property type="nucleotide sequence ID" value="XM_022984369.1"/>
</dbReference>
<dbReference type="EMBL" id="CAID01000005">
    <property type="protein sequence ID" value="CEF98147.1"/>
    <property type="molecule type" value="Genomic_DNA"/>
</dbReference>
<dbReference type="KEGG" id="ota:OT_ostta05g04560"/>
<dbReference type="InParanoid" id="A0A090M646"/>
<evidence type="ECO:0000313" key="13">
    <source>
        <dbReference type="Proteomes" id="UP000009170"/>
    </source>
</evidence>
<dbReference type="GO" id="GO:0009654">
    <property type="term" value="C:photosystem II oxygen evolving complex"/>
    <property type="evidence" value="ECO:0007669"/>
    <property type="project" value="InterPro"/>
</dbReference>
<keyword evidence="11" id="KW-0812">Transmembrane</keyword>
<evidence type="ECO:0000256" key="10">
    <source>
        <dbReference type="SAM" id="MobiDB-lite"/>
    </source>
</evidence>
<evidence type="ECO:0000313" key="12">
    <source>
        <dbReference type="EMBL" id="CEF98147.1"/>
    </source>
</evidence>
<keyword evidence="13" id="KW-1185">Reference proteome</keyword>
<dbReference type="OrthoDB" id="496093at2759"/>
<evidence type="ECO:0000256" key="9">
    <source>
        <dbReference type="ARBA" id="ARBA00023276"/>
    </source>
</evidence>
<feature type="transmembrane region" description="Helical" evidence="11">
    <location>
        <begin position="108"/>
        <end position="128"/>
    </location>
</feature>
<evidence type="ECO:0000256" key="5">
    <source>
        <dbReference type="ARBA" id="ARBA00022640"/>
    </source>
</evidence>
<protein>
    <submittedName>
        <fullName evidence="12">Photosystem II PsbR</fullName>
    </submittedName>
</protein>
<dbReference type="GO" id="GO:0015979">
    <property type="term" value="P:photosynthesis"/>
    <property type="evidence" value="ECO:0007669"/>
    <property type="project" value="UniProtKB-KW"/>
</dbReference>
<dbReference type="STRING" id="70448.A0A090M646"/>
<evidence type="ECO:0000256" key="2">
    <source>
        <dbReference type="ARBA" id="ARBA00006659"/>
    </source>
</evidence>
<feature type="region of interest" description="Disordered" evidence="10">
    <location>
        <begin position="15"/>
        <end position="70"/>
    </location>
</feature>
<keyword evidence="11" id="KW-1133">Transmembrane helix</keyword>
<proteinExistence type="inferred from homology"/>
<name>A0A090M646_OSTTA</name>
<gene>
    <name evidence="12" type="ORF">OT_ostta05g04560</name>
</gene>
<reference evidence="13" key="1">
    <citation type="journal article" date="2006" name="Proc. Natl. Acad. Sci. U.S.A.">
        <title>Genome analysis of the smallest free-living eukaryote Ostreococcus tauri unveils many unique features.</title>
        <authorList>
            <person name="Derelle E."/>
            <person name="Ferraz C."/>
            <person name="Rombauts S."/>
            <person name="Rouze P."/>
            <person name="Worden A.Z."/>
            <person name="Robbens S."/>
            <person name="Partensky F."/>
            <person name="Degroeve S."/>
            <person name="Echeynie S."/>
            <person name="Cooke R."/>
            <person name="Saeys Y."/>
            <person name="Wuyts J."/>
            <person name="Jabbari K."/>
            <person name="Bowler C."/>
            <person name="Panaud O."/>
            <person name="Piegu B."/>
            <person name="Ball S.G."/>
            <person name="Ral J.-P."/>
            <person name="Bouget F.-Y."/>
            <person name="Piganeau G."/>
            <person name="De Baets B."/>
            <person name="Picard A."/>
            <person name="Delseny M."/>
            <person name="Demaille J."/>
            <person name="Van de Peer Y."/>
            <person name="Moreau H."/>
        </authorList>
    </citation>
    <scope>NUCLEOTIDE SEQUENCE [LARGE SCALE GENOMIC DNA]</scope>
    <source>
        <strain evidence="13">OTTH 0595 / CCAP 157/2 / RCC745</strain>
    </source>
</reference>
<dbReference type="InterPro" id="IPR006814">
    <property type="entry name" value="PSII_PsbR"/>
</dbReference>
<keyword evidence="9" id="KW-0604">Photosystem II</keyword>
<keyword evidence="7" id="KW-0793">Thylakoid</keyword>
<evidence type="ECO:0000256" key="8">
    <source>
        <dbReference type="ARBA" id="ARBA00023136"/>
    </source>
</evidence>
<keyword evidence="4" id="KW-0602">Photosynthesis</keyword>
<evidence type="ECO:0000256" key="3">
    <source>
        <dbReference type="ARBA" id="ARBA00022528"/>
    </source>
</evidence>
<keyword evidence="6" id="KW-0809">Transit peptide</keyword>
<comment type="caution">
    <text evidence="12">The sequence shown here is derived from an EMBL/GenBank/DDBJ whole genome shotgun (WGS) entry which is preliminary data.</text>
</comment>
<keyword evidence="8 11" id="KW-0472">Membrane</keyword>
<dbReference type="GeneID" id="34945868"/>
<accession>A0A090M646</accession>